<keyword evidence="2" id="KW-0808">Transferase</keyword>
<comment type="similarity">
    <text evidence="4">Belongs to the methyltransferase superfamily. LaeA methyltransferase family.</text>
</comment>
<comment type="caution">
    <text evidence="6">The sequence shown here is derived from an EMBL/GenBank/DDBJ whole genome shotgun (WGS) entry which is preliminary data.</text>
</comment>
<dbReference type="PANTHER" id="PTHR43591:SF10">
    <property type="entry name" value="ABC TRANSMEMBRANE TYPE-1 DOMAIN-CONTAINING PROTEIN-RELATED"/>
    <property type="match status" value="1"/>
</dbReference>
<dbReference type="EMBL" id="MU865959">
    <property type="protein sequence ID" value="KAK4446186.1"/>
    <property type="molecule type" value="Genomic_DNA"/>
</dbReference>
<keyword evidence="7" id="KW-1185">Reference proteome</keyword>
<evidence type="ECO:0000313" key="6">
    <source>
        <dbReference type="EMBL" id="KAK4446186.1"/>
    </source>
</evidence>
<dbReference type="InterPro" id="IPR029063">
    <property type="entry name" value="SAM-dependent_MTases_sf"/>
</dbReference>
<keyword evidence="3" id="KW-0949">S-adenosyl-L-methionine</keyword>
<dbReference type="Gene3D" id="3.40.50.150">
    <property type="entry name" value="Vaccinia Virus protein VP39"/>
    <property type="match status" value="1"/>
</dbReference>
<dbReference type="SUPFAM" id="SSF53335">
    <property type="entry name" value="S-adenosyl-L-methionine-dependent methyltransferases"/>
    <property type="match status" value="1"/>
</dbReference>
<dbReference type="PROSITE" id="PS01184">
    <property type="entry name" value="UBIE_2"/>
    <property type="match status" value="1"/>
</dbReference>
<proteinExistence type="inferred from homology"/>
<evidence type="ECO:0000256" key="1">
    <source>
        <dbReference type="ARBA" id="ARBA00022603"/>
    </source>
</evidence>
<dbReference type="PANTHER" id="PTHR43591">
    <property type="entry name" value="METHYLTRANSFERASE"/>
    <property type="match status" value="1"/>
</dbReference>
<protein>
    <submittedName>
        <fullName evidence="6">S-adenosyl-L-methionine-dependent methyltransferase</fullName>
    </submittedName>
</protein>
<dbReference type="Proteomes" id="UP001321760">
    <property type="component" value="Unassembled WGS sequence"/>
</dbReference>
<accession>A0AAV9GCI4</accession>
<reference evidence="6" key="1">
    <citation type="journal article" date="2023" name="Mol. Phylogenet. Evol.">
        <title>Genome-scale phylogeny and comparative genomics of the fungal order Sordariales.</title>
        <authorList>
            <person name="Hensen N."/>
            <person name="Bonometti L."/>
            <person name="Westerberg I."/>
            <person name="Brannstrom I.O."/>
            <person name="Guillou S."/>
            <person name="Cros-Aarteil S."/>
            <person name="Calhoun S."/>
            <person name="Haridas S."/>
            <person name="Kuo A."/>
            <person name="Mondo S."/>
            <person name="Pangilinan J."/>
            <person name="Riley R."/>
            <person name="LaButti K."/>
            <person name="Andreopoulos B."/>
            <person name="Lipzen A."/>
            <person name="Chen C."/>
            <person name="Yan M."/>
            <person name="Daum C."/>
            <person name="Ng V."/>
            <person name="Clum A."/>
            <person name="Steindorff A."/>
            <person name="Ohm R.A."/>
            <person name="Martin F."/>
            <person name="Silar P."/>
            <person name="Natvig D.O."/>
            <person name="Lalanne C."/>
            <person name="Gautier V."/>
            <person name="Ament-Velasquez S.L."/>
            <person name="Kruys A."/>
            <person name="Hutchinson M.I."/>
            <person name="Powell A.J."/>
            <person name="Barry K."/>
            <person name="Miller A.N."/>
            <person name="Grigoriev I.V."/>
            <person name="Debuchy R."/>
            <person name="Gladieux P."/>
            <person name="Hiltunen Thoren M."/>
            <person name="Johannesson H."/>
        </authorList>
    </citation>
    <scope>NUCLEOTIDE SEQUENCE</scope>
    <source>
        <strain evidence="6">PSN243</strain>
    </source>
</reference>
<organism evidence="6 7">
    <name type="scientific">Podospora aff. communis PSN243</name>
    <dbReference type="NCBI Taxonomy" id="3040156"/>
    <lineage>
        <taxon>Eukaryota</taxon>
        <taxon>Fungi</taxon>
        <taxon>Dikarya</taxon>
        <taxon>Ascomycota</taxon>
        <taxon>Pezizomycotina</taxon>
        <taxon>Sordariomycetes</taxon>
        <taxon>Sordariomycetidae</taxon>
        <taxon>Sordariales</taxon>
        <taxon>Podosporaceae</taxon>
        <taxon>Podospora</taxon>
    </lineage>
</organism>
<evidence type="ECO:0000256" key="4">
    <source>
        <dbReference type="ARBA" id="ARBA00038158"/>
    </source>
</evidence>
<evidence type="ECO:0000256" key="3">
    <source>
        <dbReference type="ARBA" id="ARBA00022691"/>
    </source>
</evidence>
<dbReference type="InterPro" id="IPR023576">
    <property type="entry name" value="UbiE/COQ5_MeTrFase_CS"/>
</dbReference>
<dbReference type="AlphaFoldDB" id="A0AAV9GCI4"/>
<dbReference type="CDD" id="cd02440">
    <property type="entry name" value="AdoMet_MTases"/>
    <property type="match status" value="1"/>
</dbReference>
<keyword evidence="1 6" id="KW-0489">Methyltransferase</keyword>
<sequence length="344" mass="37846">MSSPPAPDTAEIVIDPAFDPSSSPSNDSALDSGATDVSTASLSSTILAYRKIHGRTYHAYSSPSAAATEYWAPNDENANDQLDINHHLLSLSLDGKLFLAPIEKGKIHNVLDIGTGTGIWAIDFADAFPEAAVTGLDLSPIQPTWVPPNVRFVVDDVNNALTYPDATFDYVHIRYMTGCVKDWTALYKEAYRVLKPGGWIEHMDCSVGLWCDDGSIPEGSVFDQWVDMFKKAGPIMGQSFFVIEGDAFVKKMEEAGFGNIKTTVVKMPVGSWPRDGKLKEIGGVNLFAMHRDVEAFALYVTTTVLKWELAEAQVFLAKIRSELKNKAYHGYTLWKAAWSQKPSK</sequence>
<evidence type="ECO:0000256" key="5">
    <source>
        <dbReference type="SAM" id="MobiDB-lite"/>
    </source>
</evidence>
<name>A0AAV9GCI4_9PEZI</name>
<dbReference type="GO" id="GO:0032259">
    <property type="term" value="P:methylation"/>
    <property type="evidence" value="ECO:0007669"/>
    <property type="project" value="UniProtKB-KW"/>
</dbReference>
<feature type="compositionally biased region" description="Low complexity" evidence="5">
    <location>
        <begin position="15"/>
        <end position="32"/>
    </location>
</feature>
<dbReference type="Pfam" id="PF13489">
    <property type="entry name" value="Methyltransf_23"/>
    <property type="match status" value="1"/>
</dbReference>
<gene>
    <name evidence="6" type="ORF">QBC34DRAFT_412078</name>
</gene>
<feature type="region of interest" description="Disordered" evidence="5">
    <location>
        <begin position="1"/>
        <end position="35"/>
    </location>
</feature>
<evidence type="ECO:0000256" key="2">
    <source>
        <dbReference type="ARBA" id="ARBA00022679"/>
    </source>
</evidence>
<dbReference type="GO" id="GO:0008168">
    <property type="term" value="F:methyltransferase activity"/>
    <property type="evidence" value="ECO:0007669"/>
    <property type="project" value="UniProtKB-KW"/>
</dbReference>
<evidence type="ECO:0000313" key="7">
    <source>
        <dbReference type="Proteomes" id="UP001321760"/>
    </source>
</evidence>
<reference evidence="6" key="2">
    <citation type="submission" date="2023-05" db="EMBL/GenBank/DDBJ databases">
        <authorList>
            <consortium name="Lawrence Berkeley National Laboratory"/>
            <person name="Steindorff A."/>
            <person name="Hensen N."/>
            <person name="Bonometti L."/>
            <person name="Westerberg I."/>
            <person name="Brannstrom I.O."/>
            <person name="Guillou S."/>
            <person name="Cros-Aarteil S."/>
            <person name="Calhoun S."/>
            <person name="Haridas S."/>
            <person name="Kuo A."/>
            <person name="Mondo S."/>
            <person name="Pangilinan J."/>
            <person name="Riley R."/>
            <person name="Labutti K."/>
            <person name="Andreopoulos B."/>
            <person name="Lipzen A."/>
            <person name="Chen C."/>
            <person name="Yanf M."/>
            <person name="Daum C."/>
            <person name="Ng V."/>
            <person name="Clum A."/>
            <person name="Ohm R."/>
            <person name="Martin F."/>
            <person name="Silar P."/>
            <person name="Natvig D."/>
            <person name="Lalanne C."/>
            <person name="Gautier V."/>
            <person name="Ament-Velasquez S.L."/>
            <person name="Kruys A."/>
            <person name="Hutchinson M.I."/>
            <person name="Powell A.J."/>
            <person name="Barry K."/>
            <person name="Miller A.N."/>
            <person name="Grigoriev I.V."/>
            <person name="Debuchy R."/>
            <person name="Gladieux P."/>
            <person name="Thoren M.H."/>
            <person name="Johannesson H."/>
        </authorList>
    </citation>
    <scope>NUCLEOTIDE SEQUENCE</scope>
    <source>
        <strain evidence="6">PSN243</strain>
    </source>
</reference>